<sequence>MGTIVKQLKIFVETLQKSIRQIEIEIGVSNGTLSKPFKAGKGITTDTLEKFFSRYEELNPIWVIKEKGSMILSVEEQEIIMSGLKEENTSGGFNLSQKKYLKDIIDDSLRDYKDELKETQKLLEMEKEIQFLRQQLNEKTKPASN</sequence>
<evidence type="ECO:0000313" key="1">
    <source>
        <dbReference type="EMBL" id="TSE09994.1"/>
    </source>
</evidence>
<keyword evidence="2" id="KW-1185">Reference proteome</keyword>
<gene>
    <name evidence="1" type="ORF">FOF46_06750</name>
</gene>
<accession>A0A554VNQ0</accession>
<proteinExistence type="predicted"/>
<reference evidence="1 2" key="1">
    <citation type="submission" date="2019-07" db="EMBL/GenBank/DDBJ databases">
        <title>The draft genome sequence of Aquimarina algiphila M91.</title>
        <authorList>
            <person name="Meng X."/>
        </authorList>
    </citation>
    <scope>NUCLEOTIDE SEQUENCE [LARGE SCALE GENOMIC DNA]</scope>
    <source>
        <strain evidence="1 2">M91</strain>
    </source>
</reference>
<dbReference type="Proteomes" id="UP000318833">
    <property type="component" value="Unassembled WGS sequence"/>
</dbReference>
<dbReference type="EMBL" id="VLNR01000010">
    <property type="protein sequence ID" value="TSE09994.1"/>
    <property type="molecule type" value="Genomic_DNA"/>
</dbReference>
<name>A0A554VNQ0_9FLAO</name>
<protein>
    <submittedName>
        <fullName evidence="1">Uncharacterized protein</fullName>
    </submittedName>
</protein>
<dbReference type="RefSeq" id="WP_143915914.1">
    <property type="nucleotide sequence ID" value="NZ_CANMIK010000011.1"/>
</dbReference>
<evidence type="ECO:0000313" key="2">
    <source>
        <dbReference type="Proteomes" id="UP000318833"/>
    </source>
</evidence>
<dbReference type="OrthoDB" id="796548at2"/>
<dbReference type="AlphaFoldDB" id="A0A554VNQ0"/>
<organism evidence="1 2">
    <name type="scientific">Aquimarina algiphila</name>
    <dbReference type="NCBI Taxonomy" id="2047982"/>
    <lineage>
        <taxon>Bacteria</taxon>
        <taxon>Pseudomonadati</taxon>
        <taxon>Bacteroidota</taxon>
        <taxon>Flavobacteriia</taxon>
        <taxon>Flavobacteriales</taxon>
        <taxon>Flavobacteriaceae</taxon>
        <taxon>Aquimarina</taxon>
    </lineage>
</organism>
<comment type="caution">
    <text evidence="1">The sequence shown here is derived from an EMBL/GenBank/DDBJ whole genome shotgun (WGS) entry which is preliminary data.</text>
</comment>